<reference evidence="1" key="1">
    <citation type="submission" date="2022-07" db="EMBL/GenBank/DDBJ databases">
        <title>Phylogenomic reconstructions and comparative analyses of Kickxellomycotina fungi.</title>
        <authorList>
            <person name="Reynolds N.K."/>
            <person name="Stajich J.E."/>
            <person name="Barry K."/>
            <person name="Grigoriev I.V."/>
            <person name="Crous P."/>
            <person name="Smith M.E."/>
        </authorList>
    </citation>
    <scope>NUCLEOTIDE SEQUENCE</scope>
    <source>
        <strain evidence="1">NRRL 5244</strain>
    </source>
</reference>
<comment type="caution">
    <text evidence="1">The sequence shown here is derived from an EMBL/GenBank/DDBJ whole genome shotgun (WGS) entry which is preliminary data.</text>
</comment>
<evidence type="ECO:0000313" key="2">
    <source>
        <dbReference type="Proteomes" id="UP001150603"/>
    </source>
</evidence>
<gene>
    <name evidence="1" type="ORF">FBU59_005472</name>
</gene>
<keyword evidence="2" id="KW-1185">Reference proteome</keyword>
<protein>
    <submittedName>
        <fullName evidence="1">Uncharacterized protein</fullName>
    </submittedName>
</protein>
<organism evidence="1 2">
    <name type="scientific">Linderina macrospora</name>
    <dbReference type="NCBI Taxonomy" id="4868"/>
    <lineage>
        <taxon>Eukaryota</taxon>
        <taxon>Fungi</taxon>
        <taxon>Fungi incertae sedis</taxon>
        <taxon>Zoopagomycota</taxon>
        <taxon>Kickxellomycotina</taxon>
        <taxon>Kickxellomycetes</taxon>
        <taxon>Kickxellales</taxon>
        <taxon>Kickxellaceae</taxon>
        <taxon>Linderina</taxon>
    </lineage>
</organism>
<proteinExistence type="predicted"/>
<feature type="non-terminal residue" evidence="1">
    <location>
        <position position="170"/>
    </location>
</feature>
<dbReference type="EMBL" id="JANBPW010004356">
    <property type="protein sequence ID" value="KAJ1935164.1"/>
    <property type="molecule type" value="Genomic_DNA"/>
</dbReference>
<accession>A0ACC1J2S0</accession>
<dbReference type="Proteomes" id="UP001150603">
    <property type="component" value="Unassembled WGS sequence"/>
</dbReference>
<name>A0ACC1J2S0_9FUNG</name>
<evidence type="ECO:0000313" key="1">
    <source>
        <dbReference type="EMBL" id="KAJ1935164.1"/>
    </source>
</evidence>
<sequence>MSFQSELGGVRNKLKGLWSQYSNSGTTTSDNTGQRSGEPPAPVEEILLFPTYAYRDERLKVWRVQVRGWAYQRNVTSTRVRLAASAMRKLIGMQKGDKSDQVLLDRISYLFAGSPVTTELVQTAMTGISEPQAFELYRPVPGTQNQGTQNQGKQPPPKPPRAMSGRPDMN</sequence>